<gene>
    <name evidence="1" type="ORF">N784_14240</name>
</gene>
<keyword evidence="2" id="KW-1185">Reference proteome</keyword>
<dbReference type="Proteomes" id="UP000030401">
    <property type="component" value="Unassembled WGS sequence"/>
</dbReference>
<proteinExistence type="predicted"/>
<accession>A0A0A5G9M5</accession>
<comment type="caution">
    <text evidence="1">The sequence shown here is derived from an EMBL/GenBank/DDBJ whole genome shotgun (WGS) entry which is preliminary data.</text>
</comment>
<dbReference type="STRING" id="1385512.N784_14240"/>
<sequence length="95" mass="11126">MLEDDKRIMMQTAYDTKSYHLLQQIWDALIYVHKKPEADRYEKYLEDRTTQRNLAASYQALNTFNISSMHNGLTEGNNKIATIDIPIMIAWGEND</sequence>
<evidence type="ECO:0000313" key="1">
    <source>
        <dbReference type="EMBL" id="KGX87815.1"/>
    </source>
</evidence>
<name>A0A0A5G9M5_9BACI</name>
<dbReference type="eggNOG" id="COG2267">
    <property type="taxonomic scope" value="Bacteria"/>
</dbReference>
<dbReference type="AlphaFoldDB" id="A0A0A5G9M5"/>
<evidence type="ECO:0000313" key="2">
    <source>
        <dbReference type="Proteomes" id="UP000030401"/>
    </source>
</evidence>
<reference evidence="1 2" key="1">
    <citation type="submission" date="2013-08" db="EMBL/GenBank/DDBJ databases">
        <authorList>
            <person name="Huang J."/>
            <person name="Wang G."/>
        </authorList>
    </citation>
    <scope>NUCLEOTIDE SEQUENCE [LARGE SCALE GENOMIC DNA]</scope>
    <source>
        <strain evidence="1 2">JSM 072002</strain>
    </source>
</reference>
<dbReference type="EMBL" id="AVPG01000005">
    <property type="protein sequence ID" value="KGX87815.1"/>
    <property type="molecule type" value="Genomic_DNA"/>
</dbReference>
<protein>
    <submittedName>
        <fullName evidence="1">Uncharacterized protein</fullName>
    </submittedName>
</protein>
<organism evidence="1 2">
    <name type="scientific">Pontibacillus litoralis JSM 072002</name>
    <dbReference type="NCBI Taxonomy" id="1385512"/>
    <lineage>
        <taxon>Bacteria</taxon>
        <taxon>Bacillati</taxon>
        <taxon>Bacillota</taxon>
        <taxon>Bacilli</taxon>
        <taxon>Bacillales</taxon>
        <taxon>Bacillaceae</taxon>
        <taxon>Pontibacillus</taxon>
    </lineage>
</organism>